<feature type="transmembrane region" description="Helical" evidence="1">
    <location>
        <begin position="20"/>
        <end position="42"/>
    </location>
</feature>
<dbReference type="EMBL" id="CP007793">
    <property type="protein sequence ID" value="AIB11176.1"/>
    <property type="molecule type" value="Genomic_DNA"/>
</dbReference>
<evidence type="ECO:0008006" key="4">
    <source>
        <dbReference type="Google" id="ProtNLM"/>
    </source>
</evidence>
<organism evidence="2 3">
    <name type="scientific">Azospirillum argentinense</name>
    <dbReference type="NCBI Taxonomy" id="2970906"/>
    <lineage>
        <taxon>Bacteria</taxon>
        <taxon>Pseudomonadati</taxon>
        <taxon>Pseudomonadota</taxon>
        <taxon>Alphaproteobacteria</taxon>
        <taxon>Rhodospirillales</taxon>
        <taxon>Azospirillaceae</taxon>
        <taxon>Azospirillum</taxon>
    </lineage>
</organism>
<dbReference type="AlphaFoldDB" id="A0A060DAP1"/>
<gene>
    <name evidence="2" type="ORF">ABAZ39_03920</name>
</gene>
<keyword evidence="1" id="KW-0812">Transmembrane</keyword>
<evidence type="ECO:0000313" key="3">
    <source>
        <dbReference type="Proteomes" id="UP000027186"/>
    </source>
</evidence>
<keyword evidence="1" id="KW-1133">Transmembrane helix</keyword>
<accession>A0A060DAP1</accession>
<evidence type="ECO:0000256" key="1">
    <source>
        <dbReference type="SAM" id="Phobius"/>
    </source>
</evidence>
<dbReference type="KEGG" id="abq:ABAZ39_03920"/>
<sequence length="228" mass="23969">MAAPGHRKPDLSGSRPNPNNGSIVLLLSLFLLLLVFFIVLNAQSVQTAQRVRTVLVSLERSFPAFYIDPRLREPADPLASRAGTVFAVQRLDGLGNLFATAVAVAKVDSVTPGRLLEVRLPADELFLPGTADLRPDRIGLIDRVADALLQNRPGERIELDALLSIGAAGGPSQPPGPVVRAGALARLLIADGAPSDAVTVGIERGAPGAVRLLFSLRAMDDAPGGGRR</sequence>
<dbReference type="RefSeq" id="WP_247881623.1">
    <property type="nucleotide sequence ID" value="NZ_CP007793.1"/>
</dbReference>
<dbReference type="Proteomes" id="UP000027186">
    <property type="component" value="Chromosome"/>
</dbReference>
<keyword evidence="1" id="KW-0472">Membrane</keyword>
<protein>
    <recommendedName>
        <fullName evidence="4">Motility protein B-like N-terminal domain-containing protein</fullName>
    </recommendedName>
</protein>
<reference evidence="2 3" key="1">
    <citation type="journal article" date="2014" name="Genome Announc.">
        <title>Complete Genome Sequence of the Model Rhizosphere Strain Azospirillum brasilense Az39, Successfully Applied in Agriculture.</title>
        <authorList>
            <person name="Rivera D."/>
            <person name="Revale S."/>
            <person name="Molina R."/>
            <person name="Gualpa J."/>
            <person name="Puente M."/>
            <person name="Maroniche G."/>
            <person name="Paris G."/>
            <person name="Baker D."/>
            <person name="Clavijo B."/>
            <person name="McLay K."/>
            <person name="Spaepen S."/>
            <person name="Perticari A."/>
            <person name="Vazquez M."/>
            <person name="Wisniewski-Dye F."/>
            <person name="Watkins C."/>
            <person name="Martinez-Abarca F."/>
            <person name="Vanderleyden J."/>
            <person name="Cassan F."/>
        </authorList>
    </citation>
    <scope>NUCLEOTIDE SEQUENCE [LARGE SCALE GENOMIC DNA]</scope>
    <source>
        <strain evidence="2 3">Az39</strain>
    </source>
</reference>
<proteinExistence type="predicted"/>
<name>A0A060DAP1_9PROT</name>
<evidence type="ECO:0000313" key="2">
    <source>
        <dbReference type="EMBL" id="AIB11176.1"/>
    </source>
</evidence>